<dbReference type="InterPro" id="IPR058240">
    <property type="entry name" value="rSAM_sf"/>
</dbReference>
<keyword evidence="4" id="KW-1185">Reference proteome</keyword>
<protein>
    <recommendedName>
        <fullName evidence="2">Molybdenum cofactor biosynthesis protein A-like twitch domain-containing protein</fullName>
    </recommendedName>
</protein>
<dbReference type="InterPro" id="IPR010505">
    <property type="entry name" value="MoaA_twitch"/>
</dbReference>
<evidence type="ECO:0000313" key="4">
    <source>
        <dbReference type="Proteomes" id="UP000681027"/>
    </source>
</evidence>
<dbReference type="Gene3D" id="3.20.20.70">
    <property type="entry name" value="Aldolase class I"/>
    <property type="match status" value="1"/>
</dbReference>
<gene>
    <name evidence="3" type="ORF">KHA94_09870</name>
</gene>
<evidence type="ECO:0000313" key="3">
    <source>
        <dbReference type="EMBL" id="MBS4190496.1"/>
    </source>
</evidence>
<organism evidence="3 4">
    <name type="scientific">Cytobacillus citreus</name>
    <dbReference type="NCBI Taxonomy" id="2833586"/>
    <lineage>
        <taxon>Bacteria</taxon>
        <taxon>Bacillati</taxon>
        <taxon>Bacillota</taxon>
        <taxon>Bacilli</taxon>
        <taxon>Bacillales</taxon>
        <taxon>Bacillaceae</taxon>
        <taxon>Cytobacillus</taxon>
    </lineage>
</organism>
<accession>A0ABS5NRR1</accession>
<sequence>MDVGNCNGWNSKKVVSKEEMIKLIHEQMPLEPIDPNYFGEVASRYRYKGIDEEIGVISSVTESFYSSCTRARLSVDGQLYLCLFATKGFDLRELLRSEASDIQIRDRIIEIWKGWYDRYSDARLLQTNQPKRKKIEMSYIGG</sequence>
<feature type="domain" description="Molybdenum cofactor biosynthesis protein A-like twitch" evidence="2">
    <location>
        <begin position="1"/>
        <end position="114"/>
    </location>
</feature>
<name>A0ABS5NRR1_9BACI</name>
<proteinExistence type="predicted"/>
<dbReference type="Pfam" id="PF06463">
    <property type="entry name" value="Mob_synth_C"/>
    <property type="match status" value="1"/>
</dbReference>
<dbReference type="SUPFAM" id="SSF102114">
    <property type="entry name" value="Radical SAM enzymes"/>
    <property type="match status" value="1"/>
</dbReference>
<dbReference type="Proteomes" id="UP000681027">
    <property type="component" value="Unassembled WGS sequence"/>
</dbReference>
<dbReference type="EMBL" id="JAGYPM010000002">
    <property type="protein sequence ID" value="MBS4190496.1"/>
    <property type="molecule type" value="Genomic_DNA"/>
</dbReference>
<comment type="caution">
    <text evidence="3">The sequence shown here is derived from an EMBL/GenBank/DDBJ whole genome shotgun (WGS) entry which is preliminary data.</text>
</comment>
<dbReference type="CDD" id="cd21117">
    <property type="entry name" value="Twitch_MoaA"/>
    <property type="match status" value="1"/>
</dbReference>
<dbReference type="InterPro" id="IPR013785">
    <property type="entry name" value="Aldolase_TIM"/>
</dbReference>
<dbReference type="PANTHER" id="PTHR22960:SF0">
    <property type="entry name" value="MOLYBDENUM COFACTOR BIOSYNTHESIS PROTEIN 1"/>
    <property type="match status" value="1"/>
</dbReference>
<dbReference type="InterPro" id="IPR050105">
    <property type="entry name" value="MoCo_biosynth_MoaA/MoaC"/>
</dbReference>
<evidence type="ECO:0000256" key="1">
    <source>
        <dbReference type="ARBA" id="ARBA00023150"/>
    </source>
</evidence>
<evidence type="ECO:0000259" key="2">
    <source>
        <dbReference type="Pfam" id="PF06463"/>
    </source>
</evidence>
<dbReference type="PANTHER" id="PTHR22960">
    <property type="entry name" value="MOLYBDOPTERIN COFACTOR SYNTHESIS PROTEIN A"/>
    <property type="match status" value="1"/>
</dbReference>
<keyword evidence="1" id="KW-0501">Molybdenum cofactor biosynthesis</keyword>
<reference evidence="3 4" key="1">
    <citation type="submission" date="2021-05" db="EMBL/GenBank/DDBJ databases">
        <title>Novel Bacillus species.</title>
        <authorList>
            <person name="Liu G."/>
        </authorList>
    </citation>
    <scope>NUCLEOTIDE SEQUENCE [LARGE SCALE GENOMIC DNA]</scope>
    <source>
        <strain evidence="3 4">FJAT-49705</strain>
    </source>
</reference>